<comment type="caution">
    <text evidence="2">The sequence shown here is derived from an EMBL/GenBank/DDBJ whole genome shotgun (WGS) entry which is preliminary data.</text>
</comment>
<feature type="region of interest" description="Disordered" evidence="1">
    <location>
        <begin position="251"/>
        <end position="270"/>
    </location>
</feature>
<dbReference type="EMBL" id="JAKELL010000032">
    <property type="protein sequence ID" value="KAH8990098.1"/>
    <property type="molecule type" value="Genomic_DNA"/>
</dbReference>
<proteinExistence type="predicted"/>
<keyword evidence="3" id="KW-1185">Reference proteome</keyword>
<gene>
    <name evidence="2" type="ORF">EDB92DRAFT_1866477</name>
</gene>
<evidence type="ECO:0000313" key="2">
    <source>
        <dbReference type="EMBL" id="KAH8990098.1"/>
    </source>
</evidence>
<dbReference type="Proteomes" id="UP001201163">
    <property type="component" value="Unassembled WGS sequence"/>
</dbReference>
<sequence>MTSYYIDPERCFEVPFCIPLPDKGTMAARLASIRLIMRDARERQSQFCAEHRRTLSSQPSRYRYKAKAMMDGGRLKRFVGNLARRYIDYLDFHQESPKKLSPLAIQIPSLCPSLSPPLSYLFGPPRKDDFNSIIKNNLSWSQFAAPAPAGWREQFLYERRWEREVEHRILNEYSDSEREAEYAALESLRRQLRTCLRTGAETPPPLERKRPIPLPLSTPPLSSSNVSPCNEGAQIKSEAVADSRLSTVDVRQQLPTEHTEQRLSLSSRPSHRRPALQIVIPGSDHHEPWLNGPICSSPLSGVDVPSPSILLNAHAVREYLDLVHGPHPLLPGPASPRLCYPSPPLPPSPSKLATDNPAEQMSLKYLTHHGAWTILPTSFLSVSMKQNSEPRSRALRPLPSTWPGSHIYQPQPIHASKRRASLGIAAFGGTSKRPRLMARA</sequence>
<protein>
    <submittedName>
        <fullName evidence="2">Uncharacterized protein</fullName>
    </submittedName>
</protein>
<evidence type="ECO:0000313" key="3">
    <source>
        <dbReference type="Proteomes" id="UP001201163"/>
    </source>
</evidence>
<name>A0AAD4QA24_9AGAM</name>
<accession>A0AAD4QA24</accession>
<organism evidence="2 3">
    <name type="scientific">Lactarius akahatsu</name>
    <dbReference type="NCBI Taxonomy" id="416441"/>
    <lineage>
        <taxon>Eukaryota</taxon>
        <taxon>Fungi</taxon>
        <taxon>Dikarya</taxon>
        <taxon>Basidiomycota</taxon>
        <taxon>Agaricomycotina</taxon>
        <taxon>Agaricomycetes</taxon>
        <taxon>Russulales</taxon>
        <taxon>Russulaceae</taxon>
        <taxon>Lactarius</taxon>
    </lineage>
</organism>
<evidence type="ECO:0000256" key="1">
    <source>
        <dbReference type="SAM" id="MobiDB-lite"/>
    </source>
</evidence>
<dbReference type="AlphaFoldDB" id="A0AAD4QA24"/>
<reference evidence="2" key="1">
    <citation type="submission" date="2022-01" db="EMBL/GenBank/DDBJ databases">
        <title>Comparative genomics reveals a dynamic genome evolution in the ectomycorrhizal milk-cap (Lactarius) mushrooms.</title>
        <authorList>
            <consortium name="DOE Joint Genome Institute"/>
            <person name="Lebreton A."/>
            <person name="Tang N."/>
            <person name="Kuo A."/>
            <person name="LaButti K."/>
            <person name="Drula E."/>
            <person name="Barry K."/>
            <person name="Clum A."/>
            <person name="Lipzen A."/>
            <person name="Mousain D."/>
            <person name="Ng V."/>
            <person name="Wang R."/>
            <person name="Wang X."/>
            <person name="Dai Y."/>
            <person name="Henrissat B."/>
            <person name="Grigoriev I.V."/>
            <person name="Guerin-Laguette A."/>
            <person name="Yu F."/>
            <person name="Martin F.M."/>
        </authorList>
    </citation>
    <scope>NUCLEOTIDE SEQUENCE</scope>
    <source>
        <strain evidence="2">QP</strain>
    </source>
</reference>